<keyword evidence="3" id="KW-1185">Reference proteome</keyword>
<dbReference type="EnsemblPlants" id="evm.model.09.1187">
    <property type="protein sequence ID" value="cds.evm.model.09.1187"/>
    <property type="gene ID" value="evm.TU.09.1187"/>
</dbReference>
<reference evidence="2" key="2">
    <citation type="submission" date="2021-03" db="UniProtKB">
        <authorList>
            <consortium name="EnsemblPlants"/>
        </authorList>
    </citation>
    <scope>IDENTIFICATION</scope>
</reference>
<feature type="region of interest" description="Disordered" evidence="1">
    <location>
        <begin position="71"/>
        <end position="96"/>
    </location>
</feature>
<organism evidence="2 3">
    <name type="scientific">Cannabis sativa</name>
    <name type="common">Hemp</name>
    <name type="synonym">Marijuana</name>
    <dbReference type="NCBI Taxonomy" id="3483"/>
    <lineage>
        <taxon>Eukaryota</taxon>
        <taxon>Viridiplantae</taxon>
        <taxon>Streptophyta</taxon>
        <taxon>Embryophyta</taxon>
        <taxon>Tracheophyta</taxon>
        <taxon>Spermatophyta</taxon>
        <taxon>Magnoliopsida</taxon>
        <taxon>eudicotyledons</taxon>
        <taxon>Gunneridae</taxon>
        <taxon>Pentapetalae</taxon>
        <taxon>rosids</taxon>
        <taxon>fabids</taxon>
        <taxon>Rosales</taxon>
        <taxon>Cannabaceae</taxon>
        <taxon>Cannabis</taxon>
    </lineage>
</organism>
<accession>A0A803QDM7</accession>
<evidence type="ECO:0000313" key="3">
    <source>
        <dbReference type="Proteomes" id="UP000596661"/>
    </source>
</evidence>
<evidence type="ECO:0000313" key="2">
    <source>
        <dbReference type="EnsemblPlants" id="cds.evm.model.09.1187"/>
    </source>
</evidence>
<name>A0A803QDM7_CANSA</name>
<dbReference type="EMBL" id="UZAU01000755">
    <property type="status" value="NOT_ANNOTATED_CDS"/>
    <property type="molecule type" value="Genomic_DNA"/>
</dbReference>
<sequence length="122" mass="13801">MVLMHREYVHVLGPRGLKACGRWYLKHELCYAWDKACKDKAYHHAMASRIRGMQVARQCICKAMDPTKGTFATTLRQPGTTPPGPETTTRDKGTRCRSPLEHRCARMKRHVVPLGTPCTSGH</sequence>
<dbReference type="Proteomes" id="UP000596661">
    <property type="component" value="Chromosome 9"/>
</dbReference>
<dbReference type="Gramene" id="evm.model.09.1187">
    <property type="protein sequence ID" value="cds.evm.model.09.1187"/>
    <property type="gene ID" value="evm.TU.09.1187"/>
</dbReference>
<reference evidence="2" key="1">
    <citation type="submission" date="2018-11" db="EMBL/GenBank/DDBJ databases">
        <authorList>
            <person name="Grassa J C."/>
        </authorList>
    </citation>
    <scope>NUCLEOTIDE SEQUENCE [LARGE SCALE GENOMIC DNA]</scope>
</reference>
<protein>
    <submittedName>
        <fullName evidence="2">Uncharacterized protein</fullName>
    </submittedName>
</protein>
<dbReference type="AlphaFoldDB" id="A0A803QDM7"/>
<evidence type="ECO:0000256" key="1">
    <source>
        <dbReference type="SAM" id="MobiDB-lite"/>
    </source>
</evidence>
<proteinExistence type="predicted"/>